<protein>
    <recommendedName>
        <fullName evidence="4">DNA-binding transcriptional regulator of glucitol operon</fullName>
    </recommendedName>
</protein>
<dbReference type="EMBL" id="BAAATD010000002">
    <property type="protein sequence ID" value="GAA2588208.1"/>
    <property type="molecule type" value="Genomic_DNA"/>
</dbReference>
<comment type="caution">
    <text evidence="2">The sequence shown here is derived from an EMBL/GenBank/DDBJ whole genome shotgun (WGS) entry which is preliminary data.</text>
</comment>
<feature type="transmembrane region" description="Helical" evidence="1">
    <location>
        <begin position="54"/>
        <end position="73"/>
    </location>
</feature>
<evidence type="ECO:0000313" key="2">
    <source>
        <dbReference type="EMBL" id="GAA2588208.1"/>
    </source>
</evidence>
<keyword evidence="1" id="KW-0472">Membrane</keyword>
<sequence>MRRLPGTGCTLDDVRRFLTPGWLGLHALAIVLCASFLGFGWWQYDRAQSGNDRSWAYTFEWPIFAIFVIVMWIKMIRDELSGDDSRQAPKVIEEPAAAAVKREIIRRQEEEDPALAAYNRYLARLNSESHRRD</sequence>
<dbReference type="Proteomes" id="UP001501509">
    <property type="component" value="Unassembled WGS sequence"/>
</dbReference>
<reference evidence="2 3" key="1">
    <citation type="journal article" date="2019" name="Int. J. Syst. Evol. Microbiol.">
        <title>The Global Catalogue of Microorganisms (GCM) 10K type strain sequencing project: providing services to taxonomists for standard genome sequencing and annotation.</title>
        <authorList>
            <consortium name="The Broad Institute Genomics Platform"/>
            <consortium name="The Broad Institute Genome Sequencing Center for Infectious Disease"/>
            <person name="Wu L."/>
            <person name="Ma J."/>
        </authorList>
    </citation>
    <scope>NUCLEOTIDE SEQUENCE [LARGE SCALE GENOMIC DNA]</scope>
    <source>
        <strain evidence="2 3">JCM 6833</strain>
    </source>
</reference>
<keyword evidence="1" id="KW-0812">Transmembrane</keyword>
<keyword evidence="1" id="KW-1133">Transmembrane helix</keyword>
<name>A0ABN3PNZ8_9ACTN</name>
<evidence type="ECO:0000256" key="1">
    <source>
        <dbReference type="SAM" id="Phobius"/>
    </source>
</evidence>
<accession>A0ABN3PNZ8</accession>
<proteinExistence type="predicted"/>
<evidence type="ECO:0008006" key="4">
    <source>
        <dbReference type="Google" id="ProtNLM"/>
    </source>
</evidence>
<keyword evidence="3" id="KW-1185">Reference proteome</keyword>
<evidence type="ECO:0000313" key="3">
    <source>
        <dbReference type="Proteomes" id="UP001501509"/>
    </source>
</evidence>
<gene>
    <name evidence="2" type="ORF">GCM10010411_21360</name>
</gene>
<organism evidence="2 3">
    <name type="scientific">Actinomadura fulvescens</name>
    <dbReference type="NCBI Taxonomy" id="46160"/>
    <lineage>
        <taxon>Bacteria</taxon>
        <taxon>Bacillati</taxon>
        <taxon>Actinomycetota</taxon>
        <taxon>Actinomycetes</taxon>
        <taxon>Streptosporangiales</taxon>
        <taxon>Thermomonosporaceae</taxon>
        <taxon>Actinomadura</taxon>
    </lineage>
</organism>
<feature type="transmembrane region" description="Helical" evidence="1">
    <location>
        <begin position="21"/>
        <end position="42"/>
    </location>
</feature>